<dbReference type="InterPro" id="IPR046960">
    <property type="entry name" value="PPR_At4g14850-like_plant"/>
</dbReference>
<dbReference type="Gene3D" id="1.25.40.10">
    <property type="entry name" value="Tetratricopeptide repeat domain"/>
    <property type="match status" value="2"/>
</dbReference>
<dbReference type="Pfam" id="PF13041">
    <property type="entry name" value="PPR_2"/>
    <property type="match status" value="2"/>
</dbReference>
<feature type="repeat" description="PPR" evidence="2">
    <location>
        <begin position="22"/>
        <end position="56"/>
    </location>
</feature>
<keyword evidence="1" id="KW-0677">Repeat</keyword>
<proteinExistence type="predicted"/>
<dbReference type="PROSITE" id="PS51375">
    <property type="entry name" value="PPR"/>
    <property type="match status" value="3"/>
</dbReference>
<keyword evidence="4" id="KW-1185">Reference proteome</keyword>
<evidence type="ECO:0000256" key="1">
    <source>
        <dbReference type="ARBA" id="ARBA00022737"/>
    </source>
</evidence>
<dbReference type="Pfam" id="PF01535">
    <property type="entry name" value="PPR"/>
    <property type="match status" value="1"/>
</dbReference>
<dbReference type="EMBL" id="OZ023704">
    <property type="protein sequence ID" value="CAK9873653.1"/>
    <property type="molecule type" value="Genomic_DNA"/>
</dbReference>
<evidence type="ECO:0000313" key="4">
    <source>
        <dbReference type="Proteomes" id="UP001497522"/>
    </source>
</evidence>
<protein>
    <recommendedName>
        <fullName evidence="5">Pentatricopeptide repeat-containing protein</fullName>
    </recommendedName>
</protein>
<name>A0ABP1BE89_9BRYO</name>
<dbReference type="PANTHER" id="PTHR47926">
    <property type="entry name" value="PENTATRICOPEPTIDE REPEAT-CONTAINING PROTEIN"/>
    <property type="match status" value="1"/>
</dbReference>
<dbReference type="Proteomes" id="UP001497522">
    <property type="component" value="Chromosome 3"/>
</dbReference>
<dbReference type="InterPro" id="IPR002885">
    <property type="entry name" value="PPR_rpt"/>
</dbReference>
<evidence type="ECO:0008006" key="5">
    <source>
        <dbReference type="Google" id="ProtNLM"/>
    </source>
</evidence>
<feature type="repeat" description="PPR" evidence="2">
    <location>
        <begin position="172"/>
        <end position="206"/>
    </location>
</feature>
<dbReference type="InterPro" id="IPR011990">
    <property type="entry name" value="TPR-like_helical_dom_sf"/>
</dbReference>
<evidence type="ECO:0000256" key="2">
    <source>
        <dbReference type="PROSITE-ProRule" id="PRU00708"/>
    </source>
</evidence>
<evidence type="ECO:0000313" key="3">
    <source>
        <dbReference type="EMBL" id="CAK9873653.1"/>
    </source>
</evidence>
<reference evidence="3" key="1">
    <citation type="submission" date="2024-03" db="EMBL/GenBank/DDBJ databases">
        <authorList>
            <consortium name="ELIXIR-Norway"/>
            <consortium name="Elixir Norway"/>
        </authorList>
    </citation>
    <scope>NUCLEOTIDE SEQUENCE</scope>
</reference>
<sequence>MYAECGSMEDAQRVFNKMPSRDVVTWTAMIVGHVKCSQGQKALELFRQMQQEDVQPDSVTFMGVLNACASVAVLEEGRCVHEQIIESGQKALELFRQMQKEGVQADSVTFVGVLNACASIAALEEGRCIHEQIIESGWDSDVFVGSSLVDMYAKCGSLEDAWRVFTKMPSRNVVTWNAIILGHVKCGQGQKALGIFQQMQQEDVQPDSVTFMGVVNHVPV</sequence>
<gene>
    <name evidence="3" type="ORF">CSSPJE1EN2_LOCUS16125</name>
</gene>
<dbReference type="NCBIfam" id="TIGR00756">
    <property type="entry name" value="PPR"/>
    <property type="match status" value="3"/>
</dbReference>
<feature type="repeat" description="PPR" evidence="2">
    <location>
        <begin position="141"/>
        <end position="171"/>
    </location>
</feature>
<accession>A0ABP1BE89</accession>
<organism evidence="3 4">
    <name type="scientific">Sphagnum jensenii</name>
    <dbReference type="NCBI Taxonomy" id="128206"/>
    <lineage>
        <taxon>Eukaryota</taxon>
        <taxon>Viridiplantae</taxon>
        <taxon>Streptophyta</taxon>
        <taxon>Embryophyta</taxon>
        <taxon>Bryophyta</taxon>
        <taxon>Sphagnophytina</taxon>
        <taxon>Sphagnopsida</taxon>
        <taxon>Sphagnales</taxon>
        <taxon>Sphagnaceae</taxon>
        <taxon>Sphagnum</taxon>
    </lineage>
</organism>